<proteinExistence type="predicted"/>
<dbReference type="NCBIfam" id="NF003967">
    <property type="entry name" value="PRK05461.1"/>
    <property type="match status" value="1"/>
</dbReference>
<evidence type="ECO:0000313" key="3">
    <source>
        <dbReference type="Proteomes" id="UP001575181"/>
    </source>
</evidence>
<dbReference type="Pfam" id="PF04379">
    <property type="entry name" value="DUF525"/>
    <property type="match status" value="1"/>
</dbReference>
<keyword evidence="3" id="KW-1185">Reference proteome</keyword>
<dbReference type="RefSeq" id="WP_373655292.1">
    <property type="nucleotide sequence ID" value="NZ_JBGUAW010000004.1"/>
</dbReference>
<dbReference type="EMBL" id="JBGUAW010000004">
    <property type="protein sequence ID" value="MFA9460508.1"/>
    <property type="molecule type" value="Genomic_DNA"/>
</dbReference>
<dbReference type="InterPro" id="IPR007474">
    <property type="entry name" value="ApaG_domain"/>
</dbReference>
<dbReference type="PANTHER" id="PTHR47191">
    <property type="entry name" value="OS05G0170800 PROTEIN"/>
    <property type="match status" value="1"/>
</dbReference>
<dbReference type="PANTHER" id="PTHR47191:SF2">
    <property type="entry name" value="OS05G0170800 PROTEIN"/>
    <property type="match status" value="1"/>
</dbReference>
<dbReference type="Gene3D" id="2.60.40.1470">
    <property type="entry name" value="ApaG domain"/>
    <property type="match status" value="1"/>
</dbReference>
<dbReference type="SUPFAM" id="SSF110069">
    <property type="entry name" value="ApaG-like"/>
    <property type="match status" value="1"/>
</dbReference>
<dbReference type="Proteomes" id="UP001575181">
    <property type="component" value="Unassembled WGS sequence"/>
</dbReference>
<sequence length="125" mass="13791">MSPEYVKVRALAQYLPGQSSPEGSHYVFAYTIRIHNAGHQPVRLLARHWYVEYGEGQVTEVEGEGVVGEQPLIEPGEAYEYTSGTPLPTPSASMHGSYHMVVPDTGEEIDVPVPRFPLEAFPTAH</sequence>
<feature type="domain" description="ApaG" evidence="1">
    <location>
        <begin position="1"/>
        <end position="125"/>
    </location>
</feature>
<protein>
    <submittedName>
        <fullName evidence="2">Co2+/Mg2+ efflux protein ApaG</fullName>
    </submittedName>
</protein>
<name>A0ABV4TVE5_9GAMM</name>
<comment type="caution">
    <text evidence="2">The sequence shown here is derived from an EMBL/GenBank/DDBJ whole genome shotgun (WGS) entry which is preliminary data.</text>
</comment>
<dbReference type="PROSITE" id="PS51087">
    <property type="entry name" value="APAG"/>
    <property type="match status" value="1"/>
</dbReference>
<evidence type="ECO:0000259" key="1">
    <source>
        <dbReference type="PROSITE" id="PS51087"/>
    </source>
</evidence>
<organism evidence="2 3">
    <name type="scientific">Thiohalorhabdus methylotrophus</name>
    <dbReference type="NCBI Taxonomy" id="3242694"/>
    <lineage>
        <taxon>Bacteria</taxon>
        <taxon>Pseudomonadati</taxon>
        <taxon>Pseudomonadota</taxon>
        <taxon>Gammaproteobacteria</taxon>
        <taxon>Thiohalorhabdales</taxon>
        <taxon>Thiohalorhabdaceae</taxon>
        <taxon>Thiohalorhabdus</taxon>
    </lineage>
</organism>
<gene>
    <name evidence="2" type="primary">apaG</name>
    <name evidence="2" type="ORF">ACERLL_06665</name>
</gene>
<evidence type="ECO:0000313" key="2">
    <source>
        <dbReference type="EMBL" id="MFA9460508.1"/>
    </source>
</evidence>
<accession>A0ABV4TVE5</accession>
<dbReference type="InterPro" id="IPR036767">
    <property type="entry name" value="ApaG_sf"/>
</dbReference>
<reference evidence="2 3" key="1">
    <citation type="submission" date="2024-08" db="EMBL/GenBank/DDBJ databases">
        <title>Whole-genome sequencing of halo(alkali)philic microorganisms from hypersaline lakes.</title>
        <authorList>
            <person name="Sorokin D.Y."/>
            <person name="Merkel A.Y."/>
            <person name="Messina E."/>
            <person name="Yakimov M."/>
        </authorList>
    </citation>
    <scope>NUCLEOTIDE SEQUENCE [LARGE SCALE GENOMIC DNA]</scope>
    <source>
        <strain evidence="2 3">Cl-TMA</strain>
    </source>
</reference>
<dbReference type="InterPro" id="IPR050718">
    <property type="entry name" value="ApaG-like"/>
</dbReference>